<dbReference type="SUPFAM" id="SSF58038">
    <property type="entry name" value="SNARE fusion complex"/>
    <property type="match status" value="1"/>
</dbReference>
<evidence type="ECO:0000256" key="2">
    <source>
        <dbReference type="SAM" id="Phobius"/>
    </source>
</evidence>
<dbReference type="Gene3D" id="1.20.5.110">
    <property type="match status" value="1"/>
</dbReference>
<proteinExistence type="predicted"/>
<feature type="domain" description="V-SNARE coiled-coil homology" evidence="3">
    <location>
        <begin position="145"/>
        <end position="205"/>
    </location>
</feature>
<keyword evidence="2" id="KW-0812">Transmembrane</keyword>
<reference evidence="4" key="1">
    <citation type="submission" date="2021-01" db="EMBL/GenBank/DDBJ databases">
        <authorList>
            <person name="Corre E."/>
            <person name="Pelletier E."/>
            <person name="Niang G."/>
            <person name="Scheremetjew M."/>
            <person name="Finn R."/>
            <person name="Kale V."/>
            <person name="Holt S."/>
            <person name="Cochrane G."/>
            <person name="Meng A."/>
            <person name="Brown T."/>
            <person name="Cohen L."/>
        </authorList>
    </citation>
    <scope>NUCLEOTIDE SEQUENCE</scope>
    <source>
        <strain evidence="4">CCMP1452</strain>
    </source>
</reference>
<gene>
    <name evidence="4" type="ORF">EANT1437_LOCUS14013</name>
</gene>
<keyword evidence="1" id="KW-0175">Coiled coil</keyword>
<dbReference type="CDD" id="cd15843">
    <property type="entry name" value="R-SNARE"/>
    <property type="match status" value="1"/>
</dbReference>
<dbReference type="EMBL" id="HBHI01027404">
    <property type="protein sequence ID" value="CAD9696478.1"/>
    <property type="molecule type" value="Transcribed_RNA"/>
</dbReference>
<accession>A0A7S2SDH1</accession>
<protein>
    <recommendedName>
        <fullName evidence="3">V-SNARE coiled-coil homology domain-containing protein</fullName>
    </recommendedName>
</protein>
<organism evidence="4">
    <name type="scientific">Eucampia antarctica</name>
    <dbReference type="NCBI Taxonomy" id="49252"/>
    <lineage>
        <taxon>Eukaryota</taxon>
        <taxon>Sar</taxon>
        <taxon>Stramenopiles</taxon>
        <taxon>Ochrophyta</taxon>
        <taxon>Bacillariophyta</taxon>
        <taxon>Mediophyceae</taxon>
        <taxon>Biddulphiophycidae</taxon>
        <taxon>Hemiaulales</taxon>
        <taxon>Hemiaulaceae</taxon>
        <taxon>Eucampia</taxon>
    </lineage>
</organism>
<dbReference type="InterPro" id="IPR016444">
    <property type="entry name" value="Synaptobrevin/VAMP"/>
</dbReference>
<name>A0A7S2SDH1_9STRA</name>
<feature type="transmembrane region" description="Helical" evidence="2">
    <location>
        <begin position="210"/>
        <end position="230"/>
    </location>
</feature>
<keyword evidence="2" id="KW-0472">Membrane</keyword>
<dbReference type="PROSITE" id="PS50892">
    <property type="entry name" value="V_SNARE"/>
    <property type="match status" value="1"/>
</dbReference>
<evidence type="ECO:0000256" key="1">
    <source>
        <dbReference type="PROSITE-ProRule" id="PRU00290"/>
    </source>
</evidence>
<evidence type="ECO:0000313" key="4">
    <source>
        <dbReference type="EMBL" id="CAD9696478.1"/>
    </source>
</evidence>
<dbReference type="InterPro" id="IPR042855">
    <property type="entry name" value="V_SNARE_CC"/>
</dbReference>
<dbReference type="PANTHER" id="PTHR45701">
    <property type="entry name" value="SYNAPTOBREVIN FAMILY MEMBER"/>
    <property type="match status" value="1"/>
</dbReference>
<evidence type="ECO:0000259" key="3">
    <source>
        <dbReference type="PROSITE" id="PS50892"/>
    </source>
</evidence>
<dbReference type="Pfam" id="PF00957">
    <property type="entry name" value="Synaptobrevin"/>
    <property type="match status" value="1"/>
</dbReference>
<keyword evidence="2" id="KW-1133">Transmembrane helix</keyword>
<sequence length="233" mass="26789">MPEGIKWSCVCRNDVILAEVGEDHYDGAVIELSQKLLKRKPTPGWEFQRNKKLNLRAMKLHVYEDAGQKKCVDDVRSDKLIWIFAVVSDSSLEKDQVKSFLEKLVFLTEPMRQDDEWRNGQLLCAQSTFAPTLLQRMEQVDYQGRLAMVNHNINSTKEIMSNNIDRILERDEHLHNLEERSSSLNLMSKQFKKRSKELKRKKMWQNAKHGAVMGTAITAGVAAITIPPLIALL</sequence>
<dbReference type="AlphaFoldDB" id="A0A7S2SDH1"/>